<dbReference type="PANTHER" id="PTHR47592">
    <property type="entry name" value="PBF68 PROTEIN"/>
    <property type="match status" value="1"/>
</dbReference>
<dbReference type="Pfam" id="PF22936">
    <property type="entry name" value="Pol_BBD"/>
    <property type="match status" value="1"/>
</dbReference>
<evidence type="ECO:0000256" key="1">
    <source>
        <dbReference type="SAM" id="MobiDB-lite"/>
    </source>
</evidence>
<feature type="compositionally biased region" description="Acidic residues" evidence="1">
    <location>
        <begin position="292"/>
        <end position="308"/>
    </location>
</feature>
<dbReference type="EMBL" id="QJKJ01008629">
    <property type="protein sequence ID" value="RDX79121.1"/>
    <property type="molecule type" value="Genomic_DNA"/>
</dbReference>
<dbReference type="OrthoDB" id="1727805at2759"/>
<dbReference type="AlphaFoldDB" id="A0A371FLI9"/>
<reference evidence="3" key="1">
    <citation type="submission" date="2018-05" db="EMBL/GenBank/DDBJ databases">
        <title>Draft genome of Mucuna pruriens seed.</title>
        <authorList>
            <person name="Nnadi N.E."/>
            <person name="Vos R."/>
            <person name="Hasami M.H."/>
            <person name="Devisetty U.K."/>
            <person name="Aguiy J.C."/>
        </authorList>
    </citation>
    <scope>NUCLEOTIDE SEQUENCE [LARGE SCALE GENOMIC DNA]</scope>
    <source>
        <strain evidence="3">JCA_2017</strain>
    </source>
</reference>
<gene>
    <name evidence="3" type="ORF">CR513_40493</name>
</gene>
<organism evidence="3 4">
    <name type="scientific">Mucuna pruriens</name>
    <name type="common">Velvet bean</name>
    <name type="synonym">Dolichos pruriens</name>
    <dbReference type="NCBI Taxonomy" id="157652"/>
    <lineage>
        <taxon>Eukaryota</taxon>
        <taxon>Viridiplantae</taxon>
        <taxon>Streptophyta</taxon>
        <taxon>Embryophyta</taxon>
        <taxon>Tracheophyta</taxon>
        <taxon>Spermatophyta</taxon>
        <taxon>Magnoliopsida</taxon>
        <taxon>eudicotyledons</taxon>
        <taxon>Gunneridae</taxon>
        <taxon>Pentapetalae</taxon>
        <taxon>rosids</taxon>
        <taxon>fabids</taxon>
        <taxon>Fabales</taxon>
        <taxon>Fabaceae</taxon>
        <taxon>Papilionoideae</taxon>
        <taxon>50 kb inversion clade</taxon>
        <taxon>NPAAA clade</taxon>
        <taxon>indigoferoid/millettioid clade</taxon>
        <taxon>Phaseoleae</taxon>
        <taxon>Mucuna</taxon>
    </lineage>
</organism>
<sequence length="324" mass="36858">MNFHSKKRNKEEKEGEKEVPNGVISLQMANGSVLNEEMRRKTQGSSSQFEVQECGVSLLSQNRAYIEALFLVKKENIGRKGKSKEKNHDDDDDDYVTTATSDDLVILQDFESVNLVFDESMCIIDSGVTLHVTPRNELFISYTLGDFEVLKMGNDDVLVIGVGDVCLRTNMGVQLWLRGVKHAPNVRFNLIFVNILDDGGYDNHFGYRKWKLTKVALNIEVPDNIWFGKGVKYDHLRVFGCKAFVHVPKDERSRSRDVQFMEDQTIQDIDKNSEQYDSVGDEQLGDVFDAPPNDDVEEEQEMSQDENPGDALEPPLVQLKKSNR</sequence>
<dbReference type="Proteomes" id="UP000257109">
    <property type="component" value="Unassembled WGS sequence"/>
</dbReference>
<dbReference type="PANTHER" id="PTHR47592:SF31">
    <property type="entry name" value="ZINC FINGER, CCHC-TYPE-RELATED"/>
    <property type="match status" value="1"/>
</dbReference>
<evidence type="ECO:0000259" key="2">
    <source>
        <dbReference type="Pfam" id="PF22936"/>
    </source>
</evidence>
<comment type="caution">
    <text evidence="3">The sequence shown here is derived from an EMBL/GenBank/DDBJ whole genome shotgun (WGS) entry which is preliminary data.</text>
</comment>
<accession>A0A371FLI9</accession>
<proteinExistence type="predicted"/>
<evidence type="ECO:0000313" key="4">
    <source>
        <dbReference type="Proteomes" id="UP000257109"/>
    </source>
</evidence>
<keyword evidence="4" id="KW-1185">Reference proteome</keyword>
<evidence type="ECO:0000313" key="3">
    <source>
        <dbReference type="EMBL" id="RDX79121.1"/>
    </source>
</evidence>
<dbReference type="InterPro" id="IPR054722">
    <property type="entry name" value="PolX-like_BBD"/>
</dbReference>
<protein>
    <recommendedName>
        <fullName evidence="2">Retrovirus-related Pol polyprotein from transposon TNT 1-94-like beta-barrel domain-containing protein</fullName>
    </recommendedName>
</protein>
<name>A0A371FLI9_MUCPR</name>
<feature type="non-terminal residue" evidence="3">
    <location>
        <position position="1"/>
    </location>
</feature>
<feature type="domain" description="Retrovirus-related Pol polyprotein from transposon TNT 1-94-like beta-barrel" evidence="2">
    <location>
        <begin position="123"/>
        <end position="201"/>
    </location>
</feature>
<feature type="region of interest" description="Disordered" evidence="1">
    <location>
        <begin position="269"/>
        <end position="324"/>
    </location>
</feature>